<feature type="transmembrane region" description="Helical" evidence="8">
    <location>
        <begin position="206"/>
        <end position="225"/>
    </location>
</feature>
<evidence type="ECO:0000313" key="10">
    <source>
        <dbReference type="EMBL" id="RCR67181.1"/>
    </source>
</evidence>
<evidence type="ECO:0000256" key="2">
    <source>
        <dbReference type="ARBA" id="ARBA00022475"/>
    </source>
</evidence>
<feature type="transmembrane region" description="Helical" evidence="8">
    <location>
        <begin position="315"/>
        <end position="334"/>
    </location>
</feature>
<feature type="transmembrane region" description="Helical" evidence="8">
    <location>
        <begin position="84"/>
        <end position="105"/>
    </location>
</feature>
<dbReference type="InterPro" id="IPR050297">
    <property type="entry name" value="LipidA_mod_glycosyltrf_83"/>
</dbReference>
<dbReference type="RefSeq" id="WP_114408413.1">
    <property type="nucleotide sequence ID" value="NZ_QOWE01000021.1"/>
</dbReference>
<keyword evidence="7 8" id="KW-0472">Membrane</keyword>
<gene>
    <name evidence="10" type="ORF">DUE52_22980</name>
</gene>
<feature type="transmembrane region" description="Helical" evidence="8">
    <location>
        <begin position="255"/>
        <end position="277"/>
    </location>
</feature>
<evidence type="ECO:0000256" key="4">
    <source>
        <dbReference type="ARBA" id="ARBA00022679"/>
    </source>
</evidence>
<feature type="domain" description="Glycosyltransferase RgtA/B/C/D-like" evidence="9">
    <location>
        <begin position="66"/>
        <end position="218"/>
    </location>
</feature>
<dbReference type="AlphaFoldDB" id="A0A368JM10"/>
<dbReference type="GO" id="GO:0016763">
    <property type="term" value="F:pentosyltransferase activity"/>
    <property type="evidence" value="ECO:0007669"/>
    <property type="project" value="TreeGrafter"/>
</dbReference>
<protein>
    <submittedName>
        <fullName evidence="10">Phospholipid carrier-dependent glycosyltransferase</fullName>
    </submittedName>
</protein>
<feature type="transmembrane region" description="Helical" evidence="8">
    <location>
        <begin position="25"/>
        <end position="42"/>
    </location>
</feature>
<accession>A0A368JM10</accession>
<feature type="transmembrane region" description="Helical" evidence="8">
    <location>
        <begin position="117"/>
        <end position="150"/>
    </location>
</feature>
<evidence type="ECO:0000313" key="11">
    <source>
        <dbReference type="Proteomes" id="UP000253383"/>
    </source>
</evidence>
<dbReference type="PANTHER" id="PTHR33908:SF11">
    <property type="entry name" value="MEMBRANE PROTEIN"/>
    <property type="match status" value="1"/>
</dbReference>
<keyword evidence="5 8" id="KW-0812">Transmembrane</keyword>
<keyword evidence="2" id="KW-1003">Cell membrane</keyword>
<dbReference type="EMBL" id="QOWE01000021">
    <property type="protein sequence ID" value="RCR67181.1"/>
    <property type="molecule type" value="Genomic_DNA"/>
</dbReference>
<organism evidence="10 11">
    <name type="scientific">Larkinella punicea</name>
    <dbReference type="NCBI Taxonomy" id="2315727"/>
    <lineage>
        <taxon>Bacteria</taxon>
        <taxon>Pseudomonadati</taxon>
        <taxon>Bacteroidota</taxon>
        <taxon>Cytophagia</taxon>
        <taxon>Cytophagales</taxon>
        <taxon>Spirosomataceae</taxon>
        <taxon>Larkinella</taxon>
    </lineage>
</organism>
<evidence type="ECO:0000256" key="8">
    <source>
        <dbReference type="SAM" id="Phobius"/>
    </source>
</evidence>
<keyword evidence="11" id="KW-1185">Reference proteome</keyword>
<feature type="transmembrane region" description="Helical" evidence="8">
    <location>
        <begin position="170"/>
        <end position="194"/>
    </location>
</feature>
<evidence type="ECO:0000256" key="5">
    <source>
        <dbReference type="ARBA" id="ARBA00022692"/>
    </source>
</evidence>
<keyword evidence="6 8" id="KW-1133">Transmembrane helix</keyword>
<dbReference type="PANTHER" id="PTHR33908">
    <property type="entry name" value="MANNOSYLTRANSFERASE YKCB-RELATED"/>
    <property type="match status" value="1"/>
</dbReference>
<dbReference type="GO" id="GO:0005886">
    <property type="term" value="C:plasma membrane"/>
    <property type="evidence" value="ECO:0007669"/>
    <property type="project" value="UniProtKB-SubCell"/>
</dbReference>
<keyword evidence="3" id="KW-0328">Glycosyltransferase</keyword>
<evidence type="ECO:0000256" key="6">
    <source>
        <dbReference type="ARBA" id="ARBA00022989"/>
    </source>
</evidence>
<dbReference type="OrthoDB" id="9813729at2"/>
<reference evidence="10 11" key="1">
    <citation type="submission" date="2018-07" db="EMBL/GenBank/DDBJ databases">
        <title>Genome analysis of Larkinella rosea.</title>
        <authorList>
            <person name="Zhou Z."/>
            <person name="Wang G."/>
        </authorList>
    </citation>
    <scope>NUCLEOTIDE SEQUENCE [LARGE SCALE GENOMIC DNA]</scope>
    <source>
        <strain evidence="11">zzj9</strain>
    </source>
</reference>
<proteinExistence type="predicted"/>
<comment type="caution">
    <text evidence="10">The sequence shown here is derived from an EMBL/GenBank/DDBJ whole genome shotgun (WGS) entry which is preliminary data.</text>
</comment>
<evidence type="ECO:0000256" key="1">
    <source>
        <dbReference type="ARBA" id="ARBA00004651"/>
    </source>
</evidence>
<sequence length="513" mass="57640">MSTAPVFNSNPFHALYSRSLGITRFWSLMGIITLVKGVYVYYGPDLFTEEAQYWLWSRHLDWAYYSKPPLIAYVNSLSSGLFGISAPVVRLNAVLCGLGISYFVFRLGVEHFRSHRVAVLGVVLLNVSPFFVTATLFFTTDSLLMLAWAGALRYFLRYVDTGQPGDGWRTAAFVVFGMLAKPTMVLFGFVVLAGSGRNFALISRRLLAFGIPVLVGLLPSLIWNYQHDWVTFRHIFTLAGGSGSSLLHRNALGQLLEFVGGQLAYGSIFIVVGLLLARPWKLPTVDHARLLPLWLAPALILAGFAVLSVHKRVEVNWPSATLVAWPLVVSYLLHLRYRRWSETPRVAWPVGLSVATLLLILQPGWLDAVAGRPVLPVKADPLYRLAGWRQIGQTVDDFVKDLPPGHFAIVSDSYHTASELAFYVGGHPDTYCLPNANRRMNQFDFWPAPPASQRQNIVYVSEDPLSPEARAQLGPVLRQEVWPVYYRNVRVRTMYLYHARGYRPKAVKKPVMY</sequence>
<feature type="transmembrane region" description="Helical" evidence="8">
    <location>
        <begin position="346"/>
        <end position="366"/>
    </location>
</feature>
<name>A0A368JM10_9BACT</name>
<dbReference type="InterPro" id="IPR038731">
    <property type="entry name" value="RgtA/B/C-like"/>
</dbReference>
<evidence type="ECO:0000259" key="9">
    <source>
        <dbReference type="Pfam" id="PF13231"/>
    </source>
</evidence>
<evidence type="ECO:0000256" key="3">
    <source>
        <dbReference type="ARBA" id="ARBA00022676"/>
    </source>
</evidence>
<dbReference type="GO" id="GO:0009103">
    <property type="term" value="P:lipopolysaccharide biosynthetic process"/>
    <property type="evidence" value="ECO:0007669"/>
    <property type="project" value="UniProtKB-ARBA"/>
</dbReference>
<evidence type="ECO:0000256" key="7">
    <source>
        <dbReference type="ARBA" id="ARBA00023136"/>
    </source>
</evidence>
<feature type="transmembrane region" description="Helical" evidence="8">
    <location>
        <begin position="289"/>
        <end position="309"/>
    </location>
</feature>
<dbReference type="Proteomes" id="UP000253383">
    <property type="component" value="Unassembled WGS sequence"/>
</dbReference>
<dbReference type="Pfam" id="PF13231">
    <property type="entry name" value="PMT_2"/>
    <property type="match status" value="1"/>
</dbReference>
<keyword evidence="4 10" id="KW-0808">Transferase</keyword>
<comment type="subcellular location">
    <subcellularLocation>
        <location evidence="1">Cell membrane</location>
        <topology evidence="1">Multi-pass membrane protein</topology>
    </subcellularLocation>
</comment>